<feature type="compositionally biased region" description="Low complexity" evidence="2">
    <location>
        <begin position="958"/>
        <end position="972"/>
    </location>
</feature>
<dbReference type="EMBL" id="JAKNSF020000001">
    <property type="protein sequence ID" value="KAK7743045.1"/>
    <property type="molecule type" value="Genomic_DNA"/>
</dbReference>
<feature type="compositionally biased region" description="Low complexity" evidence="2">
    <location>
        <begin position="984"/>
        <end position="1002"/>
    </location>
</feature>
<evidence type="ECO:0000256" key="1">
    <source>
        <dbReference type="ARBA" id="ARBA00023242"/>
    </source>
</evidence>
<dbReference type="Proteomes" id="UP001430848">
    <property type="component" value="Unassembled WGS sequence"/>
</dbReference>
<gene>
    <name evidence="4" type="ORF">SLS63_000614</name>
</gene>
<feature type="domain" description="Zn(2)-C6 fungal-type" evidence="3">
    <location>
        <begin position="755"/>
        <end position="782"/>
    </location>
</feature>
<feature type="compositionally biased region" description="Polar residues" evidence="2">
    <location>
        <begin position="667"/>
        <end position="700"/>
    </location>
</feature>
<dbReference type="PROSITE" id="PS50048">
    <property type="entry name" value="ZN2_CY6_FUNGAL_2"/>
    <property type="match status" value="1"/>
</dbReference>
<dbReference type="InterPro" id="IPR001138">
    <property type="entry name" value="Zn2Cys6_DnaBD"/>
</dbReference>
<name>A0ABR1PRA5_DIAER</name>
<keyword evidence="1" id="KW-0539">Nucleus</keyword>
<accession>A0ABR1PRA5</accession>
<evidence type="ECO:0000259" key="3">
    <source>
        <dbReference type="PROSITE" id="PS50048"/>
    </source>
</evidence>
<reference evidence="4 5" key="1">
    <citation type="submission" date="2024-02" db="EMBL/GenBank/DDBJ databases">
        <title>De novo assembly and annotation of 12 fungi associated with fruit tree decline syndrome in Ontario, Canada.</title>
        <authorList>
            <person name="Sulman M."/>
            <person name="Ellouze W."/>
            <person name="Ilyukhin E."/>
        </authorList>
    </citation>
    <scope>NUCLEOTIDE SEQUENCE [LARGE SCALE GENOMIC DNA]</scope>
    <source>
        <strain evidence="4 5">M169</strain>
    </source>
</reference>
<feature type="region of interest" description="Disordered" evidence="2">
    <location>
        <begin position="839"/>
        <end position="1002"/>
    </location>
</feature>
<evidence type="ECO:0000313" key="5">
    <source>
        <dbReference type="Proteomes" id="UP001430848"/>
    </source>
</evidence>
<feature type="compositionally biased region" description="Polar residues" evidence="2">
    <location>
        <begin position="944"/>
        <end position="953"/>
    </location>
</feature>
<feature type="compositionally biased region" description="Acidic residues" evidence="2">
    <location>
        <begin position="857"/>
        <end position="876"/>
    </location>
</feature>
<organism evidence="4 5">
    <name type="scientific">Diaporthe eres</name>
    <name type="common">Phomopsis oblonga</name>
    <dbReference type="NCBI Taxonomy" id="83184"/>
    <lineage>
        <taxon>Eukaryota</taxon>
        <taxon>Fungi</taxon>
        <taxon>Dikarya</taxon>
        <taxon>Ascomycota</taxon>
        <taxon>Pezizomycotina</taxon>
        <taxon>Sordariomycetes</taxon>
        <taxon>Sordariomycetidae</taxon>
        <taxon>Diaporthales</taxon>
        <taxon>Diaporthaceae</taxon>
        <taxon>Diaporthe</taxon>
        <taxon>Diaporthe eres species complex</taxon>
    </lineage>
</organism>
<sequence>MHIASQPLRMAVDYFDSDSSYDEDLPLDRSTNTMNLRKTSRLKRPVRYRDDLDPIDPGRPAFVHQDPIFNMDRAKFVQWRTLALDEPSPGEAQYKMWQEQGEPRDAFGQPVMPSRAPGPVAGSPRPTVAHLRRQSTIVRPNLSQPVVDSIEKLDAFDEAFEANLADLEDDDELQTDDDDESLVIHPQLSLEYQDWSALSHNVQWAIIYDLANDHEDGIAAAANLLGLTLDDVIKFVNVYVREKALWENGTYEDEPVHPAGALLQLDGAQHEVEQPVPEAGADQIMHEFEPGRQDLGVGATHTITGAEVGPPILEGAHDVQNEPEVEPFHDTNTQVVSGKEHGQLGAEKVVGQTGVQVDCMQSAPVPWPPAVELITDSFSREDIGSGRSFLKFAGLQEYADGFGEWFGRGTTFREIPGIFDENNEFMFSTEDTNKALYSGNEFEWQGPVPEKGPAQREWLMDALPHDPAQDKTPVDSPMQQFQAVAERVNGLPVRFYDTNGGRFDFITEGAYGGLGYGEPSPAAALADILAHDKSNQKEAERLMRKDAADRDLDRRQNNNRSHGTDENVLRGMVGGFGDEDPRLFNTSSAMQLWHEMPEFGNDIAQPFPEWRHVDIDEGYHGTRESVPQRYPPPSLQLPPFLQPHEGIVNPAGEAAPEVPSLGHDSSHVASNDPASPAQTGGSSSATPNPTTSRFIETSSKPDTLITAEKDTHDASVVVGPASCEAINDAARSNAEGAAESGQFSENGIDIATFPKCYTCFKSRSRCDGGRPCSACVTKSRKCKDVTKAALDEQPGRAERVLKDKAKADGMAAQAEMPSMARTSASTPNTAVSALAASHAATSGVKRKLSTMTGVASADEDDSDLDYFPPETEDPTDGDYGLEPKKKKPKKGNTPVGKKQTPSQPKAGVPATPTPNKRRRPYQKKVNTSTPKPNQPVVGAPSTPTPQSRGSASSGKIVAATSAQKTSAKAPAAGKNKVSSSSKHAGGNSLSGAGAGKSEASSE</sequence>
<proteinExistence type="predicted"/>
<comment type="caution">
    <text evidence="4">The sequence shown here is derived from an EMBL/GenBank/DDBJ whole genome shotgun (WGS) entry which is preliminary data.</text>
</comment>
<feature type="compositionally biased region" description="Basic and acidic residues" evidence="2">
    <location>
        <begin position="536"/>
        <end position="568"/>
    </location>
</feature>
<feature type="region of interest" description="Disordered" evidence="2">
    <location>
        <begin position="621"/>
        <end position="700"/>
    </location>
</feature>
<evidence type="ECO:0000313" key="4">
    <source>
        <dbReference type="EMBL" id="KAK7743045.1"/>
    </source>
</evidence>
<evidence type="ECO:0000256" key="2">
    <source>
        <dbReference type="SAM" id="MobiDB-lite"/>
    </source>
</evidence>
<keyword evidence="5" id="KW-1185">Reference proteome</keyword>
<protein>
    <recommendedName>
        <fullName evidence="3">Zn(2)-C6 fungal-type domain-containing protein</fullName>
    </recommendedName>
</protein>
<feature type="region of interest" description="Disordered" evidence="2">
    <location>
        <begin position="536"/>
        <end position="571"/>
    </location>
</feature>